<accession>A0A174NEF0</accession>
<dbReference type="InterPro" id="IPR039426">
    <property type="entry name" value="TonB-dep_rcpt-like"/>
</dbReference>
<evidence type="ECO:0000313" key="20">
    <source>
        <dbReference type="Proteomes" id="UP000283512"/>
    </source>
</evidence>
<dbReference type="InterPro" id="IPR012910">
    <property type="entry name" value="Plug_dom"/>
</dbReference>
<organism evidence="9 19">
    <name type="scientific">Bacteroides caccae</name>
    <dbReference type="NCBI Taxonomy" id="47678"/>
    <lineage>
        <taxon>Bacteria</taxon>
        <taxon>Pseudomonadati</taxon>
        <taxon>Bacteroidota</taxon>
        <taxon>Bacteroidia</taxon>
        <taxon>Bacteroidales</taxon>
        <taxon>Bacteroidaceae</taxon>
        <taxon>Bacteroides</taxon>
    </lineage>
</organism>
<evidence type="ECO:0000256" key="7">
    <source>
        <dbReference type="PROSITE-ProRule" id="PRU01360"/>
    </source>
</evidence>
<dbReference type="PROSITE" id="PS52016">
    <property type="entry name" value="TONB_DEPENDENT_REC_3"/>
    <property type="match status" value="1"/>
</dbReference>
<dbReference type="InterPro" id="IPR036942">
    <property type="entry name" value="Beta-barrel_TonB_sf"/>
</dbReference>
<dbReference type="Proteomes" id="UP000427825">
    <property type="component" value="Unassembled WGS sequence"/>
</dbReference>
<dbReference type="EMBL" id="VVYP01000008">
    <property type="protein sequence ID" value="KAA5463894.1"/>
    <property type="molecule type" value="Genomic_DNA"/>
</dbReference>
<dbReference type="InterPro" id="IPR008969">
    <property type="entry name" value="CarboxyPept-like_regulatory"/>
</dbReference>
<name>A0A174NEF0_9BACE</name>
<gene>
    <name evidence="17" type="ORF">DW190_18375</name>
    <name evidence="15" type="ORF">DWY26_11875</name>
    <name evidence="16" type="ORF">DXA49_08315</name>
    <name evidence="10" type="ORF">ERS852494_02631</name>
    <name evidence="9" type="ORF">ERS852558_00271</name>
    <name evidence="14" type="ORF">F2Y31_20290</name>
    <name evidence="13" type="ORF">F2Y35_02970</name>
    <name evidence="11" type="ORF">F2Y36_08270</name>
    <name evidence="12" type="ORF">F2Y39_08360</name>
</gene>
<dbReference type="NCBIfam" id="TIGR04056">
    <property type="entry name" value="OMP_RagA_SusC"/>
    <property type="match status" value="1"/>
</dbReference>
<keyword evidence="4 7" id="KW-0812">Transmembrane</keyword>
<dbReference type="Proteomes" id="UP000283512">
    <property type="component" value="Unassembled WGS sequence"/>
</dbReference>
<dbReference type="GO" id="GO:0009279">
    <property type="term" value="C:cell outer membrane"/>
    <property type="evidence" value="ECO:0007669"/>
    <property type="project" value="UniProtKB-SubCell"/>
</dbReference>
<evidence type="ECO:0000313" key="23">
    <source>
        <dbReference type="Proteomes" id="UP000368418"/>
    </source>
</evidence>
<dbReference type="InterPro" id="IPR037066">
    <property type="entry name" value="Plug_dom_sf"/>
</dbReference>
<dbReference type="Proteomes" id="UP000095657">
    <property type="component" value="Unassembled WGS sequence"/>
</dbReference>
<evidence type="ECO:0000313" key="14">
    <source>
        <dbReference type="EMBL" id="KAA5494887.1"/>
    </source>
</evidence>
<dbReference type="EMBL" id="QRKD01000028">
    <property type="protein sequence ID" value="RHH86207.1"/>
    <property type="molecule type" value="Genomic_DNA"/>
</dbReference>
<evidence type="ECO:0000256" key="3">
    <source>
        <dbReference type="ARBA" id="ARBA00022452"/>
    </source>
</evidence>
<dbReference type="EMBL" id="CZAI01000006">
    <property type="protein sequence ID" value="CUP61012.1"/>
    <property type="molecule type" value="Genomic_DNA"/>
</dbReference>
<evidence type="ECO:0000313" key="12">
    <source>
        <dbReference type="EMBL" id="KAA5477623.1"/>
    </source>
</evidence>
<evidence type="ECO:0000313" key="21">
    <source>
        <dbReference type="Proteomes" id="UP000284205"/>
    </source>
</evidence>
<keyword evidence="9" id="KW-0675">Receptor</keyword>
<dbReference type="EMBL" id="VVYJ01000004">
    <property type="protein sequence ID" value="KAA5477623.1"/>
    <property type="molecule type" value="Genomic_DNA"/>
</dbReference>
<evidence type="ECO:0000313" key="10">
    <source>
        <dbReference type="EMBL" id="CUP61012.1"/>
    </source>
</evidence>
<dbReference type="AlphaFoldDB" id="A0A174NEF0"/>
<dbReference type="Gene3D" id="2.40.170.20">
    <property type="entry name" value="TonB-dependent receptor, beta-barrel domain"/>
    <property type="match status" value="1"/>
</dbReference>
<evidence type="ECO:0000313" key="25">
    <source>
        <dbReference type="Proteomes" id="UP000475905"/>
    </source>
</evidence>
<evidence type="ECO:0000256" key="5">
    <source>
        <dbReference type="ARBA" id="ARBA00023136"/>
    </source>
</evidence>
<evidence type="ECO:0000313" key="11">
    <source>
        <dbReference type="EMBL" id="KAA5463894.1"/>
    </source>
</evidence>
<evidence type="ECO:0000313" key="26">
    <source>
        <dbReference type="Proteomes" id="UP000491168"/>
    </source>
</evidence>
<dbReference type="Proteomes" id="UP000475905">
    <property type="component" value="Unassembled WGS sequence"/>
</dbReference>
<reference evidence="23 24" key="3">
    <citation type="journal article" date="2019" name="Nat. Med.">
        <title>A library of human gut bacterial isolates paired with longitudinal multiomics data enables mechanistic microbiome research.</title>
        <authorList>
            <person name="Poyet M."/>
            <person name="Groussin M."/>
            <person name="Gibbons S.M."/>
            <person name="Avila-Pacheco J."/>
            <person name="Jiang X."/>
            <person name="Kearney S.M."/>
            <person name="Perrotta A.R."/>
            <person name="Berdy B."/>
            <person name="Zhao S."/>
            <person name="Lieberman T.D."/>
            <person name="Swanson P.K."/>
            <person name="Smith M."/>
            <person name="Roesemann S."/>
            <person name="Alexander J.E."/>
            <person name="Rich S.A."/>
            <person name="Livny J."/>
            <person name="Vlamakis H."/>
            <person name="Clish C."/>
            <person name="Bullock K."/>
            <person name="Deik A."/>
            <person name="Scott J."/>
            <person name="Pierce K.A."/>
            <person name="Xavier R.J."/>
            <person name="Alm E.J."/>
        </authorList>
    </citation>
    <scope>NUCLEOTIDE SEQUENCE [LARGE SCALE GENOMIC DNA]</scope>
    <source>
        <strain evidence="14 23">BIOML-A19</strain>
        <strain evidence="13 26">BIOML-A21</strain>
        <strain evidence="12 24">BIOML-A25</strain>
        <strain evidence="11 25">BIOML-A31</strain>
    </source>
</reference>
<protein>
    <submittedName>
        <fullName evidence="9 11">TonB-dependent receptor</fullName>
    </submittedName>
</protein>
<dbReference type="RefSeq" id="WP_005681924.1">
    <property type="nucleotide sequence ID" value="NZ_CAXYLJ010000021.1"/>
</dbReference>
<dbReference type="Pfam" id="PF13715">
    <property type="entry name" value="CarbopepD_reg_2"/>
    <property type="match status" value="1"/>
</dbReference>
<dbReference type="Proteomes" id="UP000284431">
    <property type="component" value="Unassembled WGS sequence"/>
</dbReference>
<evidence type="ECO:0000313" key="24">
    <source>
        <dbReference type="Proteomes" id="UP000427825"/>
    </source>
</evidence>
<evidence type="ECO:0000256" key="2">
    <source>
        <dbReference type="ARBA" id="ARBA00022448"/>
    </source>
</evidence>
<dbReference type="InterPro" id="IPR023996">
    <property type="entry name" value="TonB-dep_OMP_SusC/RagA"/>
</dbReference>
<evidence type="ECO:0000313" key="17">
    <source>
        <dbReference type="EMBL" id="RHH86207.1"/>
    </source>
</evidence>
<evidence type="ECO:0000256" key="1">
    <source>
        <dbReference type="ARBA" id="ARBA00004571"/>
    </source>
</evidence>
<dbReference type="Proteomes" id="UP000284205">
    <property type="component" value="Unassembled WGS sequence"/>
</dbReference>
<evidence type="ECO:0000313" key="22">
    <source>
        <dbReference type="Proteomes" id="UP000284431"/>
    </source>
</evidence>
<dbReference type="Proteomes" id="UP000095725">
    <property type="component" value="Unassembled WGS sequence"/>
</dbReference>
<dbReference type="Gene3D" id="2.60.40.1120">
    <property type="entry name" value="Carboxypeptidase-like, regulatory domain"/>
    <property type="match status" value="1"/>
</dbReference>
<keyword evidence="2 7" id="KW-0813">Transport</keyword>
<evidence type="ECO:0000313" key="19">
    <source>
        <dbReference type="Proteomes" id="UP000095725"/>
    </source>
</evidence>
<comment type="subcellular location">
    <subcellularLocation>
        <location evidence="1 7">Cell outer membrane</location>
        <topology evidence="1 7">Multi-pass membrane protein</topology>
    </subcellularLocation>
</comment>
<dbReference type="EMBL" id="CZBL01000001">
    <property type="protein sequence ID" value="CUP46096.1"/>
    <property type="molecule type" value="Genomic_DNA"/>
</dbReference>
<comment type="similarity">
    <text evidence="7">Belongs to the TonB-dependent receptor family.</text>
</comment>
<dbReference type="SUPFAM" id="SSF56935">
    <property type="entry name" value="Porins"/>
    <property type="match status" value="1"/>
</dbReference>
<dbReference type="SUPFAM" id="SSF49464">
    <property type="entry name" value="Carboxypeptidase regulatory domain-like"/>
    <property type="match status" value="1"/>
</dbReference>
<dbReference type="Proteomes" id="UP000491168">
    <property type="component" value="Unassembled WGS sequence"/>
</dbReference>
<evidence type="ECO:0000313" key="16">
    <source>
        <dbReference type="EMBL" id="RGY26732.1"/>
    </source>
</evidence>
<dbReference type="EMBL" id="QRUO01000010">
    <property type="protein sequence ID" value="RGR70530.1"/>
    <property type="molecule type" value="Genomic_DNA"/>
</dbReference>
<dbReference type="NCBIfam" id="TIGR04057">
    <property type="entry name" value="SusC_RagA_signa"/>
    <property type="match status" value="1"/>
</dbReference>
<dbReference type="EMBL" id="VVYD01000027">
    <property type="protein sequence ID" value="KAA5494887.1"/>
    <property type="molecule type" value="Genomic_DNA"/>
</dbReference>
<dbReference type="InterPro" id="IPR023997">
    <property type="entry name" value="TonB-dep_OMP_SusC/RagA_CS"/>
</dbReference>
<dbReference type="Proteomes" id="UP000368418">
    <property type="component" value="Unassembled WGS sequence"/>
</dbReference>
<dbReference type="STRING" id="47678.ERS852494_02631"/>
<evidence type="ECO:0000256" key="6">
    <source>
        <dbReference type="ARBA" id="ARBA00023237"/>
    </source>
</evidence>
<evidence type="ECO:0000259" key="8">
    <source>
        <dbReference type="Pfam" id="PF07715"/>
    </source>
</evidence>
<dbReference type="EMBL" id="QSCS01000010">
    <property type="protein sequence ID" value="RGY26732.1"/>
    <property type="molecule type" value="Genomic_DNA"/>
</dbReference>
<dbReference type="Pfam" id="PF07715">
    <property type="entry name" value="Plug"/>
    <property type="match status" value="1"/>
</dbReference>
<keyword evidence="6 7" id="KW-0998">Cell outer membrane</keyword>
<feature type="domain" description="TonB-dependent receptor plug" evidence="8">
    <location>
        <begin position="120"/>
        <end position="226"/>
    </location>
</feature>
<proteinExistence type="inferred from homology"/>
<reference evidence="18 19" key="1">
    <citation type="submission" date="2015-09" db="EMBL/GenBank/DDBJ databases">
        <authorList>
            <consortium name="Pathogen Informatics"/>
        </authorList>
    </citation>
    <scope>NUCLEOTIDE SEQUENCE [LARGE SCALE GENOMIC DNA]</scope>
    <source>
        <strain evidence="10 18">2789STDY5834880</strain>
        <strain evidence="9 19">2789STDY5834946</strain>
    </source>
</reference>
<evidence type="ECO:0000313" key="13">
    <source>
        <dbReference type="EMBL" id="KAA5494553.1"/>
    </source>
</evidence>
<sequence length="1034" mass="116870">MERHCFMKVRILWLIAFLLFTVQLSAQQKVTVKGKITDEHNEPVIGANIMEKGTTNGVISDFDGFFTLNVSSGATLVVSYIGFAQQEIPVKDKRDFVIRLAEDSETLNEVVVIGYGSARKRDLTGAVMQVKSAQLENESPSSMQDLLRANVPGLSVGFSAGPKPGGSLLIRGKNSINAGTDPLIVLDGVIYPGDLADINPNDIEQIDVLKDASSAAIYGARSASGVIIITTKMGKSEKPTISFDASIGVATQAIVPEVYQGDEFTAWRTDVFNSANPNHRPYEFNDPRKLPADVSIEDWMKYDNSTGDPVETWLRRIGFKNLEIQNYLDGKSVDWADMVFQNGLRQDYNASISGKTKGVNYYWSMGWTDNEGIIVNNGYKSFKTRLNLDAKINKFLTVGLNAQFVQRDASAIGADWVQYQKLTPYGSPTNEDGTMKLNPGDDTSAKHPLIDSYYTDKRNVINNLNANIYAKVSLPFNISYQMNFSPRYEWATDYVHKSSEHPSWKDFGGSASRTFRNDFLWQLDNIVKWKQTFAKVHDVDFTFLFNAEKFQRWSDEMNNEGFDPNDDLGYHYMKGGILPTISSNDEYRTGDALMARLFYSYDNRYMITGTVRRDGYSAFGQKNPRAVFPSVAVGWVFSDEPFLKKLNWLDYGKLRFSWGLNGNRDIGVYRALARMGNSKYMYVSPDGKVYNGSYLYVNSLANKELKWERTASFNLGLDFSIFNERLKGNIDIYKANTKDLLIERTLPELIGFSSVMSNLGEVENKGIELSLTSKNIDTKNFAWSSTFNFTLNRNKIVHLYGDMVDVLDENGNVVGQKEADDIKNKWFIGKSLDEIWGLEVIGVWQQDEAEEAKKYGVAPGDFKLRDVDGNGQYTDEDKVFQGTTSPKFTWTLRNDFKIYKNIDVSFMLYSLWGHKGTYDVAKHSGTTVYNDRQNAYKLPYWTPENPTNEWARIDSSTGGNSFSVYRKKSFIRLDNISVGYNVPSRWITKLGLGSLRVYANVRNVAVWAPDFKLWDPENSSPTPRTYTFGINVTM</sequence>
<reference evidence="20 21" key="2">
    <citation type="submission" date="2018-08" db="EMBL/GenBank/DDBJ databases">
        <title>A genome reference for cultivated species of the human gut microbiota.</title>
        <authorList>
            <person name="Zou Y."/>
            <person name="Xue W."/>
            <person name="Luo G."/>
        </authorList>
    </citation>
    <scope>NUCLEOTIDE SEQUENCE [LARGE SCALE GENOMIC DNA]</scope>
    <source>
        <strain evidence="15 21">AF24-29LB</strain>
        <strain evidence="17 20">AM16-49B</strain>
        <strain evidence="16 22">OF02-6LB</strain>
    </source>
</reference>
<evidence type="ECO:0000313" key="9">
    <source>
        <dbReference type="EMBL" id="CUP46096.1"/>
    </source>
</evidence>
<evidence type="ECO:0000313" key="18">
    <source>
        <dbReference type="Proteomes" id="UP000095657"/>
    </source>
</evidence>
<keyword evidence="3 7" id="KW-1134">Transmembrane beta strand</keyword>
<keyword evidence="5 7" id="KW-0472">Membrane</keyword>
<evidence type="ECO:0000313" key="15">
    <source>
        <dbReference type="EMBL" id="RGR70530.1"/>
    </source>
</evidence>
<dbReference type="Gene3D" id="2.170.130.10">
    <property type="entry name" value="TonB-dependent receptor, plug domain"/>
    <property type="match status" value="1"/>
</dbReference>
<evidence type="ECO:0000256" key="4">
    <source>
        <dbReference type="ARBA" id="ARBA00022692"/>
    </source>
</evidence>
<dbReference type="FunFam" id="2.60.40.1120:FF:000003">
    <property type="entry name" value="Outer membrane protein Omp121"/>
    <property type="match status" value="1"/>
</dbReference>
<dbReference type="EMBL" id="VVYF01000003">
    <property type="protein sequence ID" value="KAA5494553.1"/>
    <property type="molecule type" value="Genomic_DNA"/>
</dbReference>